<evidence type="ECO:0000256" key="1">
    <source>
        <dbReference type="SAM" id="MobiDB-lite"/>
    </source>
</evidence>
<proteinExistence type="predicted"/>
<organism evidence="2 3">
    <name type="scientific">Rhizobium giardinii</name>
    <dbReference type="NCBI Taxonomy" id="56731"/>
    <lineage>
        <taxon>Bacteria</taxon>
        <taxon>Pseudomonadati</taxon>
        <taxon>Pseudomonadota</taxon>
        <taxon>Alphaproteobacteria</taxon>
        <taxon>Hyphomicrobiales</taxon>
        <taxon>Rhizobiaceae</taxon>
        <taxon>Rhizobium/Agrobacterium group</taxon>
        <taxon>Rhizobium</taxon>
    </lineage>
</organism>
<dbReference type="EMBL" id="JACHBK010000007">
    <property type="protein sequence ID" value="MBB5536633.1"/>
    <property type="molecule type" value="Genomic_DNA"/>
</dbReference>
<keyword evidence="2" id="KW-0670">Pyruvate</keyword>
<evidence type="ECO:0000313" key="2">
    <source>
        <dbReference type="EMBL" id="MBB5536633.1"/>
    </source>
</evidence>
<comment type="caution">
    <text evidence="2">The sequence shown here is derived from an EMBL/GenBank/DDBJ whole genome shotgun (WGS) entry which is preliminary data.</text>
</comment>
<protein>
    <submittedName>
        <fullName evidence="2">Pyruvate/2-oxoacid:ferredoxin oxidoreductase gamma subunit</fullName>
    </submittedName>
</protein>
<dbReference type="Proteomes" id="UP000585507">
    <property type="component" value="Unassembled WGS sequence"/>
</dbReference>
<dbReference type="RefSeq" id="WP_018328592.1">
    <property type="nucleotide sequence ID" value="NZ_JACHBK010000007.1"/>
</dbReference>
<keyword evidence="3" id="KW-1185">Reference proteome</keyword>
<evidence type="ECO:0000313" key="3">
    <source>
        <dbReference type="Proteomes" id="UP000585507"/>
    </source>
</evidence>
<feature type="region of interest" description="Disordered" evidence="1">
    <location>
        <begin position="97"/>
        <end position="126"/>
    </location>
</feature>
<dbReference type="AlphaFoldDB" id="A0A7W8UCC7"/>
<reference evidence="2 3" key="1">
    <citation type="submission" date="2020-08" db="EMBL/GenBank/DDBJ databases">
        <title>Genomic Encyclopedia of Type Strains, Phase IV (KMG-V): Genome sequencing to study the core and pangenomes of soil and plant-associated prokaryotes.</title>
        <authorList>
            <person name="Whitman W."/>
        </authorList>
    </citation>
    <scope>NUCLEOTIDE SEQUENCE [LARGE SCALE GENOMIC DNA]</scope>
    <source>
        <strain evidence="2 3">SEMIA 4084</strain>
    </source>
</reference>
<feature type="compositionally biased region" description="Basic residues" evidence="1">
    <location>
        <begin position="103"/>
        <end position="117"/>
    </location>
</feature>
<sequence length="126" mass="13144">MAKNRIPKKVAGYKVPKTIRKSSVIRTLLASNIGRNVLANALTAGAGAAAAILVEEREEIAATTKKGARKGARVLGLAGDAIRSAAEAATEVVRDAADAALPKKMRKQAKARRRANKGPRQGAAVH</sequence>
<accession>A0A7W8UCC7</accession>
<name>A0A7W8UCC7_9HYPH</name>
<gene>
    <name evidence="2" type="ORF">GGD55_003344</name>
</gene>